<dbReference type="Pfam" id="PF08448">
    <property type="entry name" value="PAS_4"/>
    <property type="match status" value="1"/>
</dbReference>
<evidence type="ECO:0000259" key="1">
    <source>
        <dbReference type="Pfam" id="PF08448"/>
    </source>
</evidence>
<evidence type="ECO:0000313" key="3">
    <source>
        <dbReference type="Proteomes" id="UP001500238"/>
    </source>
</evidence>
<reference evidence="2 3" key="1">
    <citation type="journal article" date="2019" name="Int. J. Syst. Evol. Microbiol.">
        <title>The Global Catalogue of Microorganisms (GCM) 10K type strain sequencing project: providing services to taxonomists for standard genome sequencing and annotation.</title>
        <authorList>
            <consortium name="The Broad Institute Genomics Platform"/>
            <consortium name="The Broad Institute Genome Sequencing Center for Infectious Disease"/>
            <person name="Wu L."/>
            <person name="Ma J."/>
        </authorList>
    </citation>
    <scope>NUCLEOTIDE SEQUENCE [LARGE SCALE GENOMIC DNA]</scope>
    <source>
        <strain evidence="2 3">JCM 14603</strain>
    </source>
</reference>
<comment type="caution">
    <text evidence="2">The sequence shown here is derived from an EMBL/GenBank/DDBJ whole genome shotgun (WGS) entry which is preliminary data.</text>
</comment>
<dbReference type="Gene3D" id="3.30.450.20">
    <property type="entry name" value="PAS domain"/>
    <property type="match status" value="1"/>
</dbReference>
<dbReference type="InterPro" id="IPR013656">
    <property type="entry name" value="PAS_4"/>
</dbReference>
<dbReference type="InterPro" id="IPR035965">
    <property type="entry name" value="PAS-like_dom_sf"/>
</dbReference>
<dbReference type="InterPro" id="IPR000014">
    <property type="entry name" value="PAS"/>
</dbReference>
<dbReference type="SUPFAM" id="SSF55785">
    <property type="entry name" value="PYP-like sensor domain (PAS domain)"/>
    <property type="match status" value="1"/>
</dbReference>
<keyword evidence="3" id="KW-1185">Reference proteome</keyword>
<evidence type="ECO:0000313" key="2">
    <source>
        <dbReference type="EMBL" id="GAA0656943.1"/>
    </source>
</evidence>
<dbReference type="CDD" id="cd00130">
    <property type="entry name" value="PAS"/>
    <property type="match status" value="1"/>
</dbReference>
<organism evidence="2 3">
    <name type="scientific">Sphingomonas insulae</name>
    <dbReference type="NCBI Taxonomy" id="424800"/>
    <lineage>
        <taxon>Bacteria</taxon>
        <taxon>Pseudomonadati</taxon>
        <taxon>Pseudomonadota</taxon>
        <taxon>Alphaproteobacteria</taxon>
        <taxon>Sphingomonadales</taxon>
        <taxon>Sphingomonadaceae</taxon>
        <taxon>Sphingomonas</taxon>
    </lineage>
</organism>
<dbReference type="Proteomes" id="UP001500238">
    <property type="component" value="Unassembled WGS sequence"/>
</dbReference>
<dbReference type="EMBL" id="BAAAES010000001">
    <property type="protein sequence ID" value="GAA0656943.1"/>
    <property type="molecule type" value="Genomic_DNA"/>
</dbReference>
<proteinExistence type="predicted"/>
<dbReference type="RefSeq" id="WP_163957622.1">
    <property type="nucleotide sequence ID" value="NZ_BAAAES010000001.1"/>
</dbReference>
<dbReference type="NCBIfam" id="TIGR00229">
    <property type="entry name" value="sensory_box"/>
    <property type="match status" value="1"/>
</dbReference>
<feature type="domain" description="PAS fold-4" evidence="1">
    <location>
        <begin position="11"/>
        <end position="104"/>
    </location>
</feature>
<gene>
    <name evidence="2" type="ORF">GCM10009102_01130</name>
</gene>
<name>A0ABN1HKU0_9SPHN</name>
<accession>A0ABN1HKU0</accession>
<sequence>MYPAAGPIAHGMIGLDLQIADLDDAYRTLLGLPRAATPDRSALDVLHPDDRLAGERFLRRVWDEGTTLSATLRHLHADGRAIWVNLYVSRLGGDAGRRLVVTCRPLPPQGERPSTVEAQWQVARLLLQALDGGKRAFGDALIGNPATEILLIGYVAEAEARAVAAGEIAGRINVAWPLTRRWLAALIDAGFIEPEIGGPIGPDTPVRLSVRALAMLEAIFTALVAVVQGPLVPA</sequence>
<protein>
    <recommendedName>
        <fullName evidence="1">PAS fold-4 domain-containing protein</fullName>
    </recommendedName>
</protein>